<keyword evidence="4" id="KW-0720">Serine protease</keyword>
<dbReference type="Pfam" id="PF00089">
    <property type="entry name" value="Trypsin"/>
    <property type="match status" value="1"/>
</dbReference>
<name>A0A6J1QSW6_9HYME</name>
<evidence type="ECO:0000256" key="4">
    <source>
        <dbReference type="ARBA" id="ARBA00022825"/>
    </source>
</evidence>
<dbReference type="FunFam" id="2.40.10.10:FF:000068">
    <property type="entry name" value="transmembrane protease serine 2"/>
    <property type="match status" value="1"/>
</dbReference>
<dbReference type="InterPro" id="IPR043504">
    <property type="entry name" value="Peptidase_S1_PA_chymotrypsin"/>
</dbReference>
<evidence type="ECO:0000256" key="3">
    <source>
        <dbReference type="ARBA" id="ARBA00022801"/>
    </source>
</evidence>
<dbReference type="InterPro" id="IPR001254">
    <property type="entry name" value="Trypsin_dom"/>
</dbReference>
<dbReference type="InterPro" id="IPR009003">
    <property type="entry name" value="Peptidase_S1_PA"/>
</dbReference>
<keyword evidence="8" id="KW-1185">Reference proteome</keyword>
<feature type="chain" id="PRO_5044639301" evidence="6">
    <location>
        <begin position="20"/>
        <end position="258"/>
    </location>
</feature>
<dbReference type="PROSITE" id="PS00134">
    <property type="entry name" value="TRYPSIN_HIS"/>
    <property type="match status" value="1"/>
</dbReference>
<gene>
    <name evidence="10" type="primary">LOC112463065</name>
    <name evidence="9" type="synonym">LOC112452017</name>
</gene>
<dbReference type="GO" id="GO:0004252">
    <property type="term" value="F:serine-type endopeptidase activity"/>
    <property type="evidence" value="ECO:0007669"/>
    <property type="project" value="InterPro"/>
</dbReference>
<dbReference type="GO" id="GO:0006508">
    <property type="term" value="P:proteolysis"/>
    <property type="evidence" value="ECO:0007669"/>
    <property type="project" value="UniProtKB-KW"/>
</dbReference>
<organism evidence="8 10">
    <name type="scientific">Temnothorax curvispinosus</name>
    <dbReference type="NCBI Taxonomy" id="300111"/>
    <lineage>
        <taxon>Eukaryota</taxon>
        <taxon>Metazoa</taxon>
        <taxon>Ecdysozoa</taxon>
        <taxon>Arthropoda</taxon>
        <taxon>Hexapoda</taxon>
        <taxon>Insecta</taxon>
        <taxon>Pterygota</taxon>
        <taxon>Neoptera</taxon>
        <taxon>Endopterygota</taxon>
        <taxon>Hymenoptera</taxon>
        <taxon>Apocrita</taxon>
        <taxon>Aculeata</taxon>
        <taxon>Formicoidea</taxon>
        <taxon>Formicidae</taxon>
        <taxon>Myrmicinae</taxon>
        <taxon>Temnothorax</taxon>
    </lineage>
</organism>
<evidence type="ECO:0000259" key="7">
    <source>
        <dbReference type="PROSITE" id="PS50240"/>
    </source>
</evidence>
<evidence type="ECO:0000313" key="9">
    <source>
        <dbReference type="RefSeq" id="XP_024867772.1"/>
    </source>
</evidence>
<dbReference type="RefSeq" id="XP_024867772.1">
    <property type="nucleotide sequence ID" value="XM_025012004.1"/>
</dbReference>
<dbReference type="GeneID" id="112463065"/>
<evidence type="ECO:0000313" key="8">
    <source>
        <dbReference type="Proteomes" id="UP000504618"/>
    </source>
</evidence>
<dbReference type="SMART" id="SM00020">
    <property type="entry name" value="Tryp_SPc"/>
    <property type="match status" value="1"/>
</dbReference>
<dbReference type="PANTHER" id="PTHR24276">
    <property type="entry name" value="POLYSERASE-RELATED"/>
    <property type="match status" value="1"/>
</dbReference>
<dbReference type="RefSeq" id="XP_024885003.1">
    <property type="nucleotide sequence ID" value="XM_025029235.1"/>
</dbReference>
<keyword evidence="5" id="KW-1015">Disulfide bond</keyword>
<dbReference type="Proteomes" id="UP000504618">
    <property type="component" value="Unplaced"/>
</dbReference>
<dbReference type="PRINTS" id="PR00722">
    <property type="entry name" value="CHYMOTRYPSIN"/>
</dbReference>
<keyword evidence="3" id="KW-0378">Hydrolase</keyword>
<dbReference type="PROSITE" id="PS50240">
    <property type="entry name" value="TRYPSIN_DOM"/>
    <property type="match status" value="1"/>
</dbReference>
<dbReference type="InterPro" id="IPR050430">
    <property type="entry name" value="Peptidase_S1"/>
</dbReference>
<dbReference type="InterPro" id="IPR018114">
    <property type="entry name" value="TRYPSIN_HIS"/>
</dbReference>
<dbReference type="AlphaFoldDB" id="A0A6J1QSW6"/>
<protein>
    <submittedName>
        <fullName evidence="9 10">Chymotrypsin-2-like</fullName>
    </submittedName>
</protein>
<evidence type="ECO:0000256" key="2">
    <source>
        <dbReference type="ARBA" id="ARBA00022670"/>
    </source>
</evidence>
<evidence type="ECO:0000256" key="1">
    <source>
        <dbReference type="ARBA" id="ARBA00007664"/>
    </source>
</evidence>
<dbReference type="Gene3D" id="2.40.10.10">
    <property type="entry name" value="Trypsin-like serine proteases"/>
    <property type="match status" value="2"/>
</dbReference>
<feature type="domain" description="Peptidase S1" evidence="7">
    <location>
        <begin position="25"/>
        <end position="257"/>
    </location>
</feature>
<accession>A0A6J1QSW6</accession>
<dbReference type="CDD" id="cd00190">
    <property type="entry name" value="Tryp_SPc"/>
    <property type="match status" value="1"/>
</dbReference>
<proteinExistence type="inferred from homology"/>
<feature type="signal peptide" evidence="6">
    <location>
        <begin position="1"/>
        <end position="19"/>
    </location>
</feature>
<reference evidence="9 10" key="1">
    <citation type="submission" date="2025-04" db="UniProtKB">
        <authorList>
            <consortium name="RefSeq"/>
        </authorList>
    </citation>
    <scope>IDENTIFICATION</scope>
    <source>
        <tissue evidence="9 10">Whole body</tissue>
    </source>
</reference>
<evidence type="ECO:0000313" key="10">
    <source>
        <dbReference type="RefSeq" id="XP_024885003.1"/>
    </source>
</evidence>
<dbReference type="SUPFAM" id="SSF50494">
    <property type="entry name" value="Trypsin-like serine proteases"/>
    <property type="match status" value="1"/>
</dbReference>
<evidence type="ECO:0000256" key="6">
    <source>
        <dbReference type="SAM" id="SignalP"/>
    </source>
</evidence>
<keyword evidence="6" id="KW-0732">Signal</keyword>
<comment type="similarity">
    <text evidence="1">Belongs to the peptidase S1 family.</text>
</comment>
<dbReference type="InterPro" id="IPR001314">
    <property type="entry name" value="Peptidase_S1A"/>
</dbReference>
<dbReference type="PANTHER" id="PTHR24276:SF98">
    <property type="entry name" value="FI18310P1-RELATED"/>
    <property type="match status" value="1"/>
</dbReference>
<keyword evidence="2" id="KW-0645">Protease</keyword>
<sequence length="258" mass="28242">MKQISCILIALATIVAVYGDEPEQLVNGIPANIEDYPHSVSIRVNNNHICGGSIIDKQYILTAAHCVVPLIRDSKKMQSTTVVAGSAYLNSGGKAYKVQRLWIHENYNPNSPSGRAPYDIGLIKLTSPIQFGPKVRQIGLPRRNIAENDGVTIAAWGAMGLGKPIHKNLQKLYANAMLPQECQQYHGNSMLIHNNEFCTLISYGTGLCTGDSGSGLLRNSDRTIVGLVSGVRPCAIGYPDVYTNVYTFVPWIQQKMRL</sequence>
<evidence type="ECO:0000256" key="5">
    <source>
        <dbReference type="ARBA" id="ARBA00023157"/>
    </source>
</evidence>
<dbReference type="OrthoDB" id="6755574at2759"/>